<organism evidence="2 3">
    <name type="scientific">Brevibacillus fortis</name>
    <dbReference type="NCBI Taxonomy" id="2126352"/>
    <lineage>
        <taxon>Bacteria</taxon>
        <taxon>Bacillati</taxon>
        <taxon>Bacillota</taxon>
        <taxon>Bacilli</taxon>
        <taxon>Bacillales</taxon>
        <taxon>Paenibacillaceae</taxon>
        <taxon>Brevibacillus</taxon>
    </lineage>
</organism>
<dbReference type="RefSeq" id="WP_106841538.1">
    <property type="nucleotide sequence ID" value="NZ_JBCNIW010000018.1"/>
</dbReference>
<dbReference type="OrthoDB" id="2379505at2"/>
<dbReference type="InterPro" id="IPR036527">
    <property type="entry name" value="SCP2_sterol-bd_dom_sf"/>
</dbReference>
<sequence>MEEIRPVSIDDIDEVVRIAAMSYPGSNLLGAESRQRFAERVKETIENDPHVSYHGCYRDGRLVGIMKWYDFLMNVHGTPLLTGGIGMVAVDLLHKKEKVAMSMLRGFLSSYRERGLALVSLYPFRVDFYKQMGFGIGTKVHQYKFKPSSLPYVGKDKIVYIGKEDKEELSACYHRIARQAHGMIKRTDRDWDRLLDGPELITVGYKKEERLGGYLAFQFQRAHEENKLFNNIEVRELQYESREALLQLLSFLRSQADQIQRIEFTTPDDDFHLLLSDPGNGTDLLLWSIYHESHVSGVGLMYRIIDVPGFFRQLTHHQFGSETVNVNLTIRDSFLPENEGTWLIKFVDGRPVLGETVETDVSVQLDIADFSSLVMGVVTARKLYQYGQLELDVPEKLPVLDRLFAVPEKPRSVTTF</sequence>
<evidence type="ECO:0000259" key="1">
    <source>
        <dbReference type="PROSITE" id="PS51186"/>
    </source>
</evidence>
<dbReference type="InterPro" id="IPR051554">
    <property type="entry name" value="Acetyltransferase_Eis"/>
</dbReference>
<dbReference type="SUPFAM" id="SSF55718">
    <property type="entry name" value="SCP-like"/>
    <property type="match status" value="1"/>
</dbReference>
<dbReference type="AlphaFoldDB" id="A0A2P7UKT8"/>
<dbReference type="PANTHER" id="PTHR37817:SF1">
    <property type="entry name" value="N-ACETYLTRANSFERASE EIS"/>
    <property type="match status" value="1"/>
</dbReference>
<name>A0A2P7UKT8_9BACL</name>
<dbReference type="Pfam" id="PF13527">
    <property type="entry name" value="Acetyltransf_9"/>
    <property type="match status" value="1"/>
</dbReference>
<keyword evidence="3" id="KW-1185">Reference proteome</keyword>
<dbReference type="PANTHER" id="PTHR37817">
    <property type="entry name" value="N-ACETYLTRANSFERASE EIS"/>
    <property type="match status" value="1"/>
</dbReference>
<gene>
    <name evidence="2" type="ORF">C7R93_26145</name>
</gene>
<dbReference type="GO" id="GO:0034069">
    <property type="term" value="F:aminoglycoside N-acetyltransferase activity"/>
    <property type="evidence" value="ECO:0007669"/>
    <property type="project" value="TreeGrafter"/>
</dbReference>
<dbReference type="PROSITE" id="PS51186">
    <property type="entry name" value="GNAT"/>
    <property type="match status" value="1"/>
</dbReference>
<protein>
    <submittedName>
        <fullName evidence="2">GNAT family N-acetyltransferase</fullName>
    </submittedName>
</protein>
<dbReference type="Proteomes" id="UP000240419">
    <property type="component" value="Unassembled WGS sequence"/>
</dbReference>
<dbReference type="Pfam" id="PF13530">
    <property type="entry name" value="SCP2_2"/>
    <property type="match status" value="1"/>
</dbReference>
<dbReference type="InterPro" id="IPR041380">
    <property type="entry name" value="Acetyltransf_17"/>
</dbReference>
<dbReference type="Gene3D" id="3.40.630.30">
    <property type="match status" value="2"/>
</dbReference>
<dbReference type="Pfam" id="PF17668">
    <property type="entry name" value="Acetyltransf_17"/>
    <property type="match status" value="1"/>
</dbReference>
<dbReference type="GO" id="GO:0030649">
    <property type="term" value="P:aminoglycoside antibiotic catabolic process"/>
    <property type="evidence" value="ECO:0007669"/>
    <property type="project" value="TreeGrafter"/>
</dbReference>
<evidence type="ECO:0000313" key="2">
    <source>
        <dbReference type="EMBL" id="PSJ87577.1"/>
    </source>
</evidence>
<dbReference type="InterPro" id="IPR000182">
    <property type="entry name" value="GNAT_dom"/>
</dbReference>
<accession>A0A2P7UKT8</accession>
<dbReference type="SUPFAM" id="SSF55729">
    <property type="entry name" value="Acyl-CoA N-acyltransferases (Nat)"/>
    <property type="match status" value="1"/>
</dbReference>
<dbReference type="EMBL" id="PXZM01000048">
    <property type="protein sequence ID" value="PSJ87577.1"/>
    <property type="molecule type" value="Genomic_DNA"/>
</dbReference>
<proteinExistence type="predicted"/>
<comment type="caution">
    <text evidence="2">The sequence shown here is derived from an EMBL/GenBank/DDBJ whole genome shotgun (WGS) entry which is preliminary data.</text>
</comment>
<feature type="domain" description="N-acetyltransferase" evidence="1">
    <location>
        <begin position="2"/>
        <end position="159"/>
    </location>
</feature>
<reference evidence="2 3" key="1">
    <citation type="submission" date="2018-03" db="EMBL/GenBank/DDBJ databases">
        <title>Brevisbacillus phylogenomics.</title>
        <authorList>
            <person name="Dunlap C."/>
        </authorList>
    </citation>
    <scope>NUCLEOTIDE SEQUENCE [LARGE SCALE GENOMIC DNA]</scope>
    <source>
        <strain evidence="2 3">NRRL NRS-1210</strain>
    </source>
</reference>
<dbReference type="Gene3D" id="3.30.1050.10">
    <property type="entry name" value="SCP2 sterol-binding domain"/>
    <property type="match status" value="1"/>
</dbReference>
<evidence type="ECO:0000313" key="3">
    <source>
        <dbReference type="Proteomes" id="UP000240419"/>
    </source>
</evidence>
<keyword evidence="2" id="KW-0808">Transferase</keyword>
<dbReference type="InterPro" id="IPR025559">
    <property type="entry name" value="Eis_dom"/>
</dbReference>
<dbReference type="InterPro" id="IPR016181">
    <property type="entry name" value="Acyl_CoA_acyltransferase"/>
</dbReference>